<dbReference type="InParanoid" id="A0A1X2HJG2"/>
<name>A0A1X2HJG2_SYNRA</name>
<evidence type="ECO:0000313" key="2">
    <source>
        <dbReference type="Proteomes" id="UP000242180"/>
    </source>
</evidence>
<sequence>MGEDRKGKRRTSVSSLNVERLRVKAADVEWRLPNAAGLSVKVFATQFRHYSRPGDVVSTVVQLKFSPHLGYGEVEPGDNSTTKQSLCIVTVKLAVLSKGARQSKQSILGE</sequence>
<dbReference type="AlphaFoldDB" id="A0A1X2HJG2"/>
<organism evidence="1 2">
    <name type="scientific">Syncephalastrum racemosum</name>
    <name type="common">Filamentous fungus</name>
    <dbReference type="NCBI Taxonomy" id="13706"/>
    <lineage>
        <taxon>Eukaryota</taxon>
        <taxon>Fungi</taxon>
        <taxon>Fungi incertae sedis</taxon>
        <taxon>Mucoromycota</taxon>
        <taxon>Mucoromycotina</taxon>
        <taxon>Mucoromycetes</taxon>
        <taxon>Mucorales</taxon>
        <taxon>Syncephalastraceae</taxon>
        <taxon>Syncephalastrum</taxon>
    </lineage>
</organism>
<keyword evidence="2" id="KW-1185">Reference proteome</keyword>
<protein>
    <submittedName>
        <fullName evidence="1">Uncharacterized protein</fullName>
    </submittedName>
</protein>
<reference evidence="1 2" key="1">
    <citation type="submission" date="2016-07" db="EMBL/GenBank/DDBJ databases">
        <title>Pervasive Adenine N6-methylation of Active Genes in Fungi.</title>
        <authorList>
            <consortium name="DOE Joint Genome Institute"/>
            <person name="Mondo S.J."/>
            <person name="Dannebaum R.O."/>
            <person name="Kuo R.C."/>
            <person name="Labutti K."/>
            <person name="Haridas S."/>
            <person name="Kuo A."/>
            <person name="Salamov A."/>
            <person name="Ahrendt S.R."/>
            <person name="Lipzen A."/>
            <person name="Sullivan W."/>
            <person name="Andreopoulos W.B."/>
            <person name="Clum A."/>
            <person name="Lindquist E."/>
            <person name="Daum C."/>
            <person name="Ramamoorthy G.K."/>
            <person name="Gryganskyi A."/>
            <person name="Culley D."/>
            <person name="Magnuson J.K."/>
            <person name="James T.Y."/>
            <person name="O'Malley M.A."/>
            <person name="Stajich J.E."/>
            <person name="Spatafora J.W."/>
            <person name="Visel A."/>
            <person name="Grigoriev I.V."/>
        </authorList>
    </citation>
    <scope>NUCLEOTIDE SEQUENCE [LARGE SCALE GENOMIC DNA]</scope>
    <source>
        <strain evidence="1 2">NRRL 2496</strain>
    </source>
</reference>
<evidence type="ECO:0000313" key="1">
    <source>
        <dbReference type="EMBL" id="ORY99179.1"/>
    </source>
</evidence>
<dbReference type="Proteomes" id="UP000242180">
    <property type="component" value="Unassembled WGS sequence"/>
</dbReference>
<accession>A0A1X2HJG2</accession>
<dbReference type="STRING" id="13706.A0A1X2HJG2"/>
<proteinExistence type="predicted"/>
<comment type="caution">
    <text evidence="1">The sequence shown here is derived from an EMBL/GenBank/DDBJ whole genome shotgun (WGS) entry which is preliminary data.</text>
</comment>
<dbReference type="OrthoDB" id="2230856at2759"/>
<dbReference type="EMBL" id="MCGN01000003">
    <property type="protein sequence ID" value="ORY99179.1"/>
    <property type="molecule type" value="Genomic_DNA"/>
</dbReference>
<gene>
    <name evidence="1" type="ORF">BCR43DRAFT_221324</name>
</gene>